<dbReference type="EMBL" id="PGEZ01000001">
    <property type="protein sequence ID" value="PJJ58067.1"/>
    <property type="molecule type" value="Genomic_DNA"/>
</dbReference>
<evidence type="ECO:0000313" key="7">
    <source>
        <dbReference type="Proteomes" id="UP000230842"/>
    </source>
</evidence>
<name>A0A0B2BQD5_9ACTN</name>
<dbReference type="InterPro" id="IPR003339">
    <property type="entry name" value="ABC/ECF_trnsptr_transmembrane"/>
</dbReference>
<evidence type="ECO:0000256" key="1">
    <source>
        <dbReference type="ARBA" id="ARBA00004141"/>
    </source>
</evidence>
<evidence type="ECO:0000256" key="3">
    <source>
        <dbReference type="ARBA" id="ARBA00022989"/>
    </source>
</evidence>
<dbReference type="OrthoDB" id="5187293at2"/>
<dbReference type="GO" id="GO:0005886">
    <property type="term" value="C:plasma membrane"/>
    <property type="evidence" value="ECO:0007669"/>
    <property type="project" value="UniProtKB-ARBA"/>
</dbReference>
<proteinExistence type="predicted"/>
<evidence type="ECO:0000313" key="6">
    <source>
        <dbReference type="EMBL" id="PJJ58067.1"/>
    </source>
</evidence>
<organism evidence="6 7">
    <name type="scientific">Mumia flava</name>
    <dbReference type="NCBI Taxonomy" id="1348852"/>
    <lineage>
        <taxon>Bacteria</taxon>
        <taxon>Bacillati</taxon>
        <taxon>Actinomycetota</taxon>
        <taxon>Actinomycetes</taxon>
        <taxon>Propionibacteriales</taxon>
        <taxon>Nocardioidaceae</taxon>
        <taxon>Mumia</taxon>
    </lineage>
</organism>
<protein>
    <submittedName>
        <fullName evidence="6">Energy-coupling factor transport system permease protein</fullName>
    </submittedName>
</protein>
<feature type="transmembrane region" description="Helical" evidence="5">
    <location>
        <begin position="233"/>
        <end position="253"/>
    </location>
</feature>
<evidence type="ECO:0000256" key="4">
    <source>
        <dbReference type="ARBA" id="ARBA00023136"/>
    </source>
</evidence>
<evidence type="ECO:0000256" key="2">
    <source>
        <dbReference type="ARBA" id="ARBA00022692"/>
    </source>
</evidence>
<keyword evidence="7" id="KW-1185">Reference proteome</keyword>
<feature type="transmembrane region" description="Helical" evidence="5">
    <location>
        <begin position="260"/>
        <end position="279"/>
    </location>
</feature>
<comment type="caution">
    <text evidence="6">The sequence shown here is derived from an EMBL/GenBank/DDBJ whole genome shotgun (WGS) entry which is preliminary data.</text>
</comment>
<feature type="transmembrane region" description="Helical" evidence="5">
    <location>
        <begin position="299"/>
        <end position="331"/>
    </location>
</feature>
<keyword evidence="2 5" id="KW-0812">Transmembrane</keyword>
<dbReference type="PANTHER" id="PTHR33514:SF15">
    <property type="entry name" value="COBALT TRANSPORT PROTEIN"/>
    <property type="match status" value="1"/>
</dbReference>
<feature type="transmembrane region" description="Helical" evidence="5">
    <location>
        <begin position="59"/>
        <end position="80"/>
    </location>
</feature>
<reference evidence="6 7" key="1">
    <citation type="submission" date="2017-11" db="EMBL/GenBank/DDBJ databases">
        <title>Genomic Encyclopedia of Archaeal and Bacterial Type Strains, Phase II (KMG-II): From Individual Species to Whole Genera.</title>
        <authorList>
            <person name="Goeker M."/>
        </authorList>
    </citation>
    <scope>NUCLEOTIDE SEQUENCE [LARGE SCALE GENOMIC DNA]</scope>
    <source>
        <strain evidence="6 7">DSM 27763</strain>
    </source>
</reference>
<dbReference type="Pfam" id="PF02361">
    <property type="entry name" value="CbiQ"/>
    <property type="match status" value="1"/>
</dbReference>
<dbReference type="RefSeq" id="WP_039339966.1">
    <property type="nucleotide sequence ID" value="NZ_PGEZ01000001.1"/>
</dbReference>
<keyword evidence="4 5" id="KW-0472">Membrane</keyword>
<accession>A0A0B2BQD5</accession>
<feature type="transmembrane region" description="Helical" evidence="5">
    <location>
        <begin position="151"/>
        <end position="170"/>
    </location>
</feature>
<gene>
    <name evidence="6" type="ORF">CLV56_2312</name>
</gene>
<dbReference type="CDD" id="cd16914">
    <property type="entry name" value="EcfT"/>
    <property type="match status" value="1"/>
</dbReference>
<sequence length="358" mass="37433">MSRPRERRDLHPGAWWVWALGLAVAASRTLDVAILLLIVGVASFVVVARRPVAPWAMSFRLYLALGALVIVTRVFFGVFLGGSSTGTVLIDLPEIPLPSWVEGIRLLGPVTLESLQRSFASGLQLAALIICVGAANSLANPRRLLRSMPGALYEVGAAVVVAMTLFPQLAESIGRVRRARRLRGEQSRGVRALRSVVVPVLEDALDRSIRLAASMDARGYGRAAVASRRSRSVTGAALLLGLLGLCIGVYATADLTAPRVLAVPMLAIGVALAGFGFWWSGRTVAHTRYRPDPWLAAEWFTAGCGAVTGVVLGGAGGLGAVALVGLAVAALPGIATPEPLSPYAALRERAAVAEGAAA</sequence>
<dbReference type="PANTHER" id="PTHR33514">
    <property type="entry name" value="PROTEIN ABCI12, CHLOROPLASTIC"/>
    <property type="match status" value="1"/>
</dbReference>
<keyword evidence="3 5" id="KW-1133">Transmembrane helix</keyword>
<evidence type="ECO:0000256" key="5">
    <source>
        <dbReference type="SAM" id="Phobius"/>
    </source>
</evidence>
<comment type="subcellular location">
    <subcellularLocation>
        <location evidence="1">Membrane</location>
        <topology evidence="1">Multi-pass membrane protein</topology>
    </subcellularLocation>
</comment>
<feature type="transmembrane region" description="Helical" evidence="5">
    <location>
        <begin position="15"/>
        <end position="47"/>
    </location>
</feature>
<dbReference type="Proteomes" id="UP000230842">
    <property type="component" value="Unassembled WGS sequence"/>
</dbReference>
<dbReference type="AlphaFoldDB" id="A0A0B2BQD5"/>